<accession>H6NBJ4</accession>
<dbReference type="PANTHER" id="PTHR46796:SF6">
    <property type="entry name" value="ARAC SUBFAMILY"/>
    <property type="match status" value="1"/>
</dbReference>
<dbReference type="STRING" id="1116391.PM3016_7187"/>
<evidence type="ECO:0000313" key="5">
    <source>
        <dbReference type="EMBL" id="AFC33763.1"/>
    </source>
</evidence>
<dbReference type="PRINTS" id="PR00032">
    <property type="entry name" value="HTHARAC"/>
</dbReference>
<keyword evidence="3" id="KW-0804">Transcription</keyword>
<evidence type="ECO:0000256" key="3">
    <source>
        <dbReference type="ARBA" id="ARBA00023163"/>
    </source>
</evidence>
<dbReference type="EMBL" id="CP003235">
    <property type="protein sequence ID" value="AFC33763.1"/>
    <property type="molecule type" value="Genomic_DNA"/>
</dbReference>
<dbReference type="InterPro" id="IPR018060">
    <property type="entry name" value="HTH_AraC"/>
</dbReference>
<dbReference type="Gene3D" id="2.60.120.280">
    <property type="entry name" value="Regulatory protein AraC"/>
    <property type="match status" value="1"/>
</dbReference>
<dbReference type="RefSeq" id="WP_014372610.1">
    <property type="nucleotide sequence ID" value="NC_016935.1"/>
</dbReference>
<sequence>MDCNVFRVVTETDRALPVYVAGAGGWNHQEPMEREDGFPHFQWIQTVQGAGWFEAGGRTHNVGPGQGMLLYPHEKHRYAPVKEPWTVRWVSFDGAYVKEMLGASRLDASQGLFLTNPELLLSRMHAILLLMDSKDPRAALESSALAYQFILDLYLYASPSEVRSKEQHYEQLAPVFHYIAEHYPEPVSLQDMAGQLGVTPQHTCLLFQQTLGMRPFAYLTLYRLRKAKELLLQEPSLEVRTVAARVGYEDSSYFIKLFKGQEGITPSRFRKIHSPR</sequence>
<evidence type="ECO:0000256" key="2">
    <source>
        <dbReference type="ARBA" id="ARBA00023125"/>
    </source>
</evidence>
<evidence type="ECO:0000256" key="1">
    <source>
        <dbReference type="ARBA" id="ARBA00023015"/>
    </source>
</evidence>
<evidence type="ECO:0000313" key="6">
    <source>
        <dbReference type="Proteomes" id="UP000007523"/>
    </source>
</evidence>
<dbReference type="InterPro" id="IPR020449">
    <property type="entry name" value="Tscrpt_reg_AraC-type_HTH"/>
</dbReference>
<dbReference type="InterPro" id="IPR050204">
    <property type="entry name" value="AraC_XylS_family_regulators"/>
</dbReference>
<dbReference type="GO" id="GO:0003700">
    <property type="term" value="F:DNA-binding transcription factor activity"/>
    <property type="evidence" value="ECO:0007669"/>
    <property type="project" value="InterPro"/>
</dbReference>
<keyword evidence="2" id="KW-0238">DNA-binding</keyword>
<proteinExistence type="predicted"/>
<dbReference type="SMART" id="SM00342">
    <property type="entry name" value="HTH_ARAC"/>
    <property type="match status" value="1"/>
</dbReference>
<dbReference type="HOGENOM" id="CLU_000445_88_6_9"/>
<evidence type="ECO:0000259" key="4">
    <source>
        <dbReference type="PROSITE" id="PS01124"/>
    </source>
</evidence>
<reference evidence="5 6" key="1">
    <citation type="journal article" date="2012" name="J. Bacteriol.">
        <title>Complete Genome Sequence of Paenibacillus mucilaginosus 3016, a Bacterium Functional as Microbial Fertilizer.</title>
        <authorList>
            <person name="Ma M."/>
            <person name="Wang Z."/>
            <person name="Li L."/>
            <person name="Jiang X."/>
            <person name="Guan D."/>
            <person name="Cao F."/>
            <person name="Chen H."/>
            <person name="Wang X."/>
            <person name="Shen D."/>
            <person name="Du B."/>
            <person name="Li J."/>
        </authorList>
    </citation>
    <scope>NUCLEOTIDE SEQUENCE [LARGE SCALE GENOMIC DNA]</scope>
    <source>
        <strain evidence="5 6">3016</strain>
    </source>
</reference>
<dbReference type="Pfam" id="PF02311">
    <property type="entry name" value="AraC_binding"/>
    <property type="match status" value="1"/>
</dbReference>
<dbReference type="InterPro" id="IPR003313">
    <property type="entry name" value="AraC-bd"/>
</dbReference>
<feature type="domain" description="HTH araC/xylS-type" evidence="4">
    <location>
        <begin position="173"/>
        <end position="272"/>
    </location>
</feature>
<dbReference type="Pfam" id="PF12833">
    <property type="entry name" value="HTH_18"/>
    <property type="match status" value="1"/>
</dbReference>
<dbReference type="AlphaFoldDB" id="H6NBJ4"/>
<organism evidence="5 6">
    <name type="scientific">Paenibacillus mucilaginosus 3016</name>
    <dbReference type="NCBI Taxonomy" id="1116391"/>
    <lineage>
        <taxon>Bacteria</taxon>
        <taxon>Bacillati</taxon>
        <taxon>Bacillota</taxon>
        <taxon>Bacilli</taxon>
        <taxon>Bacillales</taxon>
        <taxon>Paenibacillaceae</taxon>
        <taxon>Paenibacillus</taxon>
    </lineage>
</organism>
<dbReference type="SUPFAM" id="SSF46689">
    <property type="entry name" value="Homeodomain-like"/>
    <property type="match status" value="2"/>
</dbReference>
<name>H6NBJ4_9BACL</name>
<keyword evidence="1" id="KW-0805">Transcription regulation</keyword>
<dbReference type="PANTHER" id="PTHR46796">
    <property type="entry name" value="HTH-TYPE TRANSCRIPTIONAL ACTIVATOR RHAS-RELATED"/>
    <property type="match status" value="1"/>
</dbReference>
<dbReference type="PROSITE" id="PS01124">
    <property type="entry name" value="HTH_ARAC_FAMILY_2"/>
    <property type="match status" value="1"/>
</dbReference>
<dbReference type="InterPro" id="IPR037923">
    <property type="entry name" value="HTH-like"/>
</dbReference>
<dbReference type="InterPro" id="IPR009057">
    <property type="entry name" value="Homeodomain-like_sf"/>
</dbReference>
<protein>
    <submittedName>
        <fullName evidence="5">AraC family transcriptional regulator</fullName>
    </submittedName>
</protein>
<dbReference type="SUPFAM" id="SSF51215">
    <property type="entry name" value="Regulatory protein AraC"/>
    <property type="match status" value="1"/>
</dbReference>
<keyword evidence="6" id="KW-1185">Reference proteome</keyword>
<gene>
    <name evidence="5" type="ORF">PM3016_7187</name>
</gene>
<dbReference type="GO" id="GO:0043565">
    <property type="term" value="F:sequence-specific DNA binding"/>
    <property type="evidence" value="ECO:0007669"/>
    <property type="project" value="InterPro"/>
</dbReference>
<dbReference type="KEGG" id="pmq:PM3016_7187"/>
<dbReference type="Proteomes" id="UP000007523">
    <property type="component" value="Chromosome"/>
</dbReference>
<dbReference type="Gene3D" id="1.10.10.60">
    <property type="entry name" value="Homeodomain-like"/>
    <property type="match status" value="2"/>
</dbReference>